<dbReference type="InterPro" id="IPR036005">
    <property type="entry name" value="Creatinase/aminopeptidase-like"/>
</dbReference>
<name>M0AXY9_9EURY</name>
<gene>
    <name evidence="5" type="ORF">C480_16993</name>
</gene>
<dbReference type="InterPro" id="IPR001131">
    <property type="entry name" value="Peptidase_M24B_aminopep-P_CS"/>
</dbReference>
<keyword evidence="6" id="KW-1185">Reference proteome</keyword>
<evidence type="ECO:0000313" key="5">
    <source>
        <dbReference type="EMBL" id="ELZ02289.1"/>
    </source>
</evidence>
<dbReference type="SUPFAM" id="SSF55920">
    <property type="entry name" value="Creatinase/aminopeptidase"/>
    <property type="match status" value="1"/>
</dbReference>
<dbReference type="Gene3D" id="3.90.230.10">
    <property type="entry name" value="Creatinase/methionine aminopeptidase superfamily"/>
    <property type="match status" value="1"/>
</dbReference>
<keyword evidence="1" id="KW-0479">Metal-binding</keyword>
<dbReference type="Gene3D" id="3.40.350.10">
    <property type="entry name" value="Creatinase/prolidase N-terminal domain"/>
    <property type="match status" value="1"/>
</dbReference>
<dbReference type="PRINTS" id="PR00599">
    <property type="entry name" value="MAPEPTIDASE"/>
</dbReference>
<dbReference type="InterPro" id="IPR029149">
    <property type="entry name" value="Creatin/AminoP/Spt16_N"/>
</dbReference>
<dbReference type="PANTHER" id="PTHR46112">
    <property type="entry name" value="AMINOPEPTIDASE"/>
    <property type="match status" value="1"/>
</dbReference>
<dbReference type="Proteomes" id="UP000011591">
    <property type="component" value="Unassembled WGS sequence"/>
</dbReference>
<protein>
    <submittedName>
        <fullName evidence="5">Peptidase M24</fullName>
    </submittedName>
</protein>
<dbReference type="InterPro" id="IPR001714">
    <property type="entry name" value="Pept_M24_MAP"/>
</dbReference>
<dbReference type="CDD" id="cd01092">
    <property type="entry name" value="APP-like"/>
    <property type="match status" value="1"/>
</dbReference>
<dbReference type="Pfam" id="PF00557">
    <property type="entry name" value="Peptidase_M24"/>
    <property type="match status" value="1"/>
</dbReference>
<dbReference type="PATRIC" id="fig|1227491.4.peg.3483"/>
<keyword evidence="2" id="KW-0378">Hydrolase</keyword>
<proteinExistence type="predicted"/>
<comment type="caution">
    <text evidence="5">The sequence shown here is derived from an EMBL/GenBank/DDBJ whole genome shotgun (WGS) entry which is preliminary data.</text>
</comment>
<evidence type="ECO:0000256" key="1">
    <source>
        <dbReference type="ARBA" id="ARBA00022723"/>
    </source>
</evidence>
<dbReference type="GO" id="GO:0046872">
    <property type="term" value="F:metal ion binding"/>
    <property type="evidence" value="ECO:0007669"/>
    <property type="project" value="UniProtKB-KW"/>
</dbReference>
<dbReference type="InterPro" id="IPR000994">
    <property type="entry name" value="Pept_M24"/>
</dbReference>
<sequence length="386" mass="42425">MSDDTDTPPASTAETQIDQRLERARNRIRDTSADALVLFPSTNLAYLSGFHEEPMERHLFLFVTADDAVFLAPTMYDTQLAAETPISDIRTWDDGDDPTALLARLGDDLGIEYGRLLVDDRMWARFTQDLRETFPEATFDLASHLLDDLRIRKDDRELDHLRAAATVADNVSTAIRSLGADAIGLTETELAAEIERRLSAAGGSGVSFETVVGSGPNGARPHHRHTDRTIRRGDPVVLDFGTVVDGYPSDQTRTVVFDGDPPAGFEDAHAAVLAAQKAAVRTVEPGVEAQAVDHAARNVLDERGYGDHFIHRTGHGVGLEVHEPPYITDGNDLELEPGMVFSIEPGVYLDDEFGIRIEDLVVVTDEGCERLNRSPRTWEPVTDVDD</sequence>
<evidence type="ECO:0000259" key="4">
    <source>
        <dbReference type="Pfam" id="PF01321"/>
    </source>
</evidence>
<dbReference type="InterPro" id="IPR050659">
    <property type="entry name" value="Peptidase_M24B"/>
</dbReference>
<dbReference type="Pfam" id="PF01321">
    <property type="entry name" value="Creatinase_N"/>
    <property type="match status" value="1"/>
</dbReference>
<dbReference type="AlphaFoldDB" id="M0AXY9"/>
<feature type="domain" description="Creatinase N-terminal" evidence="4">
    <location>
        <begin position="20"/>
        <end position="151"/>
    </location>
</feature>
<dbReference type="PANTHER" id="PTHR46112:SF3">
    <property type="entry name" value="AMINOPEPTIDASE YPDF"/>
    <property type="match status" value="1"/>
</dbReference>
<dbReference type="OrthoDB" id="1346at2157"/>
<dbReference type="SUPFAM" id="SSF53092">
    <property type="entry name" value="Creatinase/prolidase N-terminal domain"/>
    <property type="match status" value="1"/>
</dbReference>
<evidence type="ECO:0000313" key="6">
    <source>
        <dbReference type="Proteomes" id="UP000011591"/>
    </source>
</evidence>
<dbReference type="GO" id="GO:0016787">
    <property type="term" value="F:hydrolase activity"/>
    <property type="evidence" value="ECO:0007669"/>
    <property type="project" value="UniProtKB-KW"/>
</dbReference>
<feature type="domain" description="Peptidase M24" evidence="3">
    <location>
        <begin position="160"/>
        <end position="365"/>
    </location>
</feature>
<evidence type="ECO:0000256" key="2">
    <source>
        <dbReference type="ARBA" id="ARBA00022801"/>
    </source>
</evidence>
<reference evidence="5 6" key="1">
    <citation type="journal article" date="2014" name="PLoS Genet.">
        <title>Phylogenetically driven sequencing of extremely halophilic archaea reveals strategies for static and dynamic osmo-response.</title>
        <authorList>
            <person name="Becker E.A."/>
            <person name="Seitzer P.M."/>
            <person name="Tritt A."/>
            <person name="Larsen D."/>
            <person name="Krusor M."/>
            <person name="Yao A.I."/>
            <person name="Wu D."/>
            <person name="Madern D."/>
            <person name="Eisen J.A."/>
            <person name="Darling A.E."/>
            <person name="Facciotti M.T."/>
        </authorList>
    </citation>
    <scope>NUCLEOTIDE SEQUENCE [LARGE SCALE GENOMIC DNA]</scope>
    <source>
        <strain evidence="5 6">DSM 13077</strain>
    </source>
</reference>
<organism evidence="5 6">
    <name type="scientific">Natrialba aegyptia DSM 13077</name>
    <dbReference type="NCBI Taxonomy" id="1227491"/>
    <lineage>
        <taxon>Archaea</taxon>
        <taxon>Methanobacteriati</taxon>
        <taxon>Methanobacteriota</taxon>
        <taxon>Stenosarchaea group</taxon>
        <taxon>Halobacteria</taxon>
        <taxon>Halobacteriales</taxon>
        <taxon>Natrialbaceae</taxon>
        <taxon>Natrialba</taxon>
    </lineage>
</organism>
<dbReference type="PROSITE" id="PS00491">
    <property type="entry name" value="PROLINE_PEPTIDASE"/>
    <property type="match status" value="1"/>
</dbReference>
<dbReference type="EMBL" id="AOIP01000039">
    <property type="protein sequence ID" value="ELZ02289.1"/>
    <property type="molecule type" value="Genomic_DNA"/>
</dbReference>
<accession>M0AXY9</accession>
<dbReference type="RefSeq" id="WP_006666799.1">
    <property type="nucleotide sequence ID" value="NZ_AOIP01000039.1"/>
</dbReference>
<evidence type="ECO:0000259" key="3">
    <source>
        <dbReference type="Pfam" id="PF00557"/>
    </source>
</evidence>
<dbReference type="InterPro" id="IPR000587">
    <property type="entry name" value="Creatinase_N"/>
</dbReference>